<feature type="transmembrane region" description="Helical" evidence="1">
    <location>
        <begin position="34"/>
        <end position="50"/>
    </location>
</feature>
<dbReference type="AlphaFoldDB" id="A0A017RWI4"/>
<comment type="caution">
    <text evidence="2">The sequence shown here is derived from an EMBL/GenBank/DDBJ whole genome shotgun (WGS) entry which is preliminary data.</text>
</comment>
<organism evidence="2 3">
    <name type="scientific">Fervidicella metallireducens AeB</name>
    <dbReference type="NCBI Taxonomy" id="1403537"/>
    <lineage>
        <taxon>Bacteria</taxon>
        <taxon>Bacillati</taxon>
        <taxon>Bacillota</taxon>
        <taxon>Clostridia</taxon>
        <taxon>Eubacteriales</taxon>
        <taxon>Clostridiaceae</taxon>
        <taxon>Fervidicella</taxon>
    </lineage>
</organism>
<feature type="transmembrane region" description="Helical" evidence="1">
    <location>
        <begin position="70"/>
        <end position="93"/>
    </location>
</feature>
<feature type="transmembrane region" description="Helical" evidence="1">
    <location>
        <begin position="206"/>
        <end position="223"/>
    </location>
</feature>
<dbReference type="OrthoDB" id="9815683at2"/>
<dbReference type="Proteomes" id="UP000019681">
    <property type="component" value="Unassembled WGS sequence"/>
</dbReference>
<gene>
    <name evidence="2" type="ORF">Q428_04870</name>
</gene>
<keyword evidence="1" id="KW-0472">Membrane</keyword>
<feature type="transmembrane region" description="Helical" evidence="1">
    <location>
        <begin position="169"/>
        <end position="185"/>
    </location>
</feature>
<dbReference type="STRING" id="1403537.Q428_04870"/>
<evidence type="ECO:0000256" key="1">
    <source>
        <dbReference type="SAM" id="Phobius"/>
    </source>
</evidence>
<evidence type="ECO:0000313" key="3">
    <source>
        <dbReference type="Proteomes" id="UP000019681"/>
    </source>
</evidence>
<keyword evidence="1" id="KW-0812">Transmembrane</keyword>
<feature type="transmembrane region" description="Helical" evidence="1">
    <location>
        <begin position="269"/>
        <end position="291"/>
    </location>
</feature>
<keyword evidence="1" id="KW-1133">Transmembrane helix</keyword>
<feature type="transmembrane region" description="Helical" evidence="1">
    <location>
        <begin position="12"/>
        <end position="28"/>
    </location>
</feature>
<evidence type="ECO:0008006" key="4">
    <source>
        <dbReference type="Google" id="ProtNLM"/>
    </source>
</evidence>
<dbReference type="RefSeq" id="WP_035378668.1">
    <property type="nucleotide sequence ID" value="NZ_AZQP01000010.1"/>
</dbReference>
<reference evidence="2 3" key="1">
    <citation type="journal article" date="2014" name="Genome Announc.">
        <title>Draft Genome Sequence of Fervidicella metallireducens Strain AeBT, an Iron-Reducing Thermoanaerobe from the Great Artesian Basin.</title>
        <authorList>
            <person name="Patel B.K."/>
        </authorList>
    </citation>
    <scope>NUCLEOTIDE SEQUENCE [LARGE SCALE GENOMIC DNA]</scope>
    <source>
        <strain evidence="2 3">AeB</strain>
    </source>
</reference>
<proteinExistence type="predicted"/>
<accession>A0A017RWI4</accession>
<keyword evidence="3" id="KW-1185">Reference proteome</keyword>
<feature type="transmembrane region" description="Helical" evidence="1">
    <location>
        <begin position="113"/>
        <end position="128"/>
    </location>
</feature>
<name>A0A017RWI4_9CLOT</name>
<dbReference type="EMBL" id="AZQP01000010">
    <property type="protein sequence ID" value="EYE89022.1"/>
    <property type="molecule type" value="Genomic_DNA"/>
</dbReference>
<evidence type="ECO:0000313" key="2">
    <source>
        <dbReference type="EMBL" id="EYE89022.1"/>
    </source>
</evidence>
<protein>
    <recommendedName>
        <fullName evidence="4">DUF4129 domain-containing protein</fullName>
    </recommendedName>
</protein>
<feature type="transmembrane region" description="Helical" evidence="1">
    <location>
        <begin position="135"/>
        <end position="153"/>
    </location>
</feature>
<sequence length="416" mass="49353">MDLIFIRIINRLSIVFSLIGLLMANVNMSVFDSFILFLWTSSIAMLTYYLKNKNDKYKIIPILIMYLPMINAKSFIDGAYVFSIITATVITIVKMDGEITYYEYLDEFSKGKRVFIGLFIVSLLMMSIEVFNKKVALFAIIYFITSVLLLRVLRYKEHTKDYRGFNRKNIIYAALVSLVSFILSFDRVREAIFKLISTITKCAAEVFWLAFGWFFKFIIYILLKPFEYLKNIVEEDAKKKQLINNLLKNNKEQIHKKTVMENNPEFLQLIYKTIIFLVTLLIILFVLNRIFNNRKAKKIKNTDYEETREFIVDEKNKERISLTKLLKKLKPGTYREQIRLIYKKYILKTKKLGIIIEKNDTTLDINAKAEGLYEKKLIEYLRETYIKVRYSSYKPDKETRDNFISVFKKLSKVREK</sequence>